<name>A0AB39IYD2_9GAMM</name>
<dbReference type="AlphaFoldDB" id="A0AB39IYD2"/>
<dbReference type="GeneID" id="302581915"/>
<organism evidence="1">
    <name type="scientific">Dickeya oryzae</name>
    <dbReference type="NCBI Taxonomy" id="1240404"/>
    <lineage>
        <taxon>Bacteria</taxon>
        <taxon>Pseudomonadati</taxon>
        <taxon>Pseudomonadota</taxon>
        <taxon>Gammaproteobacteria</taxon>
        <taxon>Enterobacterales</taxon>
        <taxon>Pectobacteriaceae</taxon>
        <taxon>Dickeya</taxon>
    </lineage>
</organism>
<sequence length="47" mass="5034">MTGLPSLQAKLANLQTELTSEATGRRYADDAERLAPMTALCVIKKVG</sequence>
<gene>
    <name evidence="1" type="ORF">LF929_009545</name>
</gene>
<reference evidence="1" key="1">
    <citation type="submission" date="2024-07" db="EMBL/GenBank/DDBJ databases">
        <authorList>
            <person name="Pedron J."/>
        </authorList>
    </citation>
    <scope>NUCLEOTIDE SEQUENCE</scope>
    <source>
        <strain evidence="1">A003-S1-M15</strain>
    </source>
</reference>
<dbReference type="EMBL" id="CP162670">
    <property type="protein sequence ID" value="XDL26406.1"/>
    <property type="molecule type" value="Genomic_DNA"/>
</dbReference>
<protein>
    <submittedName>
        <fullName evidence="1">Uncharacterized protein</fullName>
    </submittedName>
</protein>
<dbReference type="RefSeq" id="WP_226092583.1">
    <property type="nucleotide sequence ID" value="NZ_CP162670.1"/>
</dbReference>
<evidence type="ECO:0000313" key="1">
    <source>
        <dbReference type="EMBL" id="XDL26406.1"/>
    </source>
</evidence>
<proteinExistence type="predicted"/>
<accession>A0AB39IYD2</accession>